<feature type="region of interest" description="Disordered" evidence="10">
    <location>
        <begin position="364"/>
        <end position="419"/>
    </location>
</feature>
<dbReference type="CDD" id="cd14017">
    <property type="entry name" value="STKc_TTBK"/>
    <property type="match status" value="1"/>
</dbReference>
<dbReference type="PROSITE" id="PS50011">
    <property type="entry name" value="PROTEIN_KINASE_DOM"/>
    <property type="match status" value="1"/>
</dbReference>
<dbReference type="EC" id="2.7.11.1" evidence="1"/>
<evidence type="ECO:0000313" key="15">
    <source>
        <dbReference type="Proteomes" id="UP001150062"/>
    </source>
</evidence>
<dbReference type="SUPFAM" id="SSF56112">
    <property type="entry name" value="Protein kinase-like (PK-like)"/>
    <property type="match status" value="1"/>
</dbReference>
<evidence type="ECO:0000256" key="2">
    <source>
        <dbReference type="ARBA" id="ARBA00022527"/>
    </source>
</evidence>
<feature type="compositionally biased region" description="Basic and acidic residues" evidence="10">
    <location>
        <begin position="402"/>
        <end position="417"/>
    </location>
</feature>
<evidence type="ECO:0000313" key="14">
    <source>
        <dbReference type="Proteomes" id="UP001146793"/>
    </source>
</evidence>
<sequence length="434" mass="50942">MEKGFVLRERWKLLNKIGQGGFGEIFRALDLETEEKVAIKLEKVDANKRALRLEVAVLQKMQSSRFSAKFLHCGRTSDYNYVVMELLGRNIAELRKLQPENKFTLATTVRLAQEMISGIEDVHETGYLHRDIKPSNFTLRRHKKSKNKNENQSSHCCIIDFGLARRYRYSNGKIRPPREEVGFRGTARYASINSHDGKELSRRDDLWSLFYLMVEFLRGGLPWQRLKDKDQISEVKKMYTNPDICSDFPEQFTKFYQHLDSLEYEDKPNYDYLRKLLNDICIDCGFDENTKYDWEIYEESQKILKTSLSSFKVITSAPALSGTTNDWSRTGSRKVVKGLHNEFLGDIEKMNDLFLAEFDDLNPKNEKEKNEKPKERKNEKNKNKNKKKNSKMSKDEETETNEYDKMMKMMKMAEKSETTTTTKGWKKKFCCTIL</sequence>
<dbReference type="GO" id="GO:0015630">
    <property type="term" value="C:microtubule cytoskeleton"/>
    <property type="evidence" value="ECO:0007669"/>
    <property type="project" value="UniProtKB-ARBA"/>
</dbReference>
<dbReference type="EMBL" id="JANTQA010000016">
    <property type="protein sequence ID" value="KAJ3447400.1"/>
    <property type="molecule type" value="Genomic_DNA"/>
</dbReference>
<dbReference type="PANTHER" id="PTHR11909">
    <property type="entry name" value="CASEIN KINASE-RELATED"/>
    <property type="match status" value="1"/>
</dbReference>
<feature type="binding site" evidence="8">
    <location>
        <position position="40"/>
    </location>
    <ligand>
        <name>ATP</name>
        <dbReference type="ChEBI" id="CHEBI:30616"/>
    </ligand>
</feature>
<dbReference type="FunFam" id="3.30.200.20:FF:000358">
    <property type="entry name" value="Tau tubulin kinase 2b"/>
    <property type="match status" value="1"/>
</dbReference>
<dbReference type="InterPro" id="IPR047916">
    <property type="entry name" value="TTBK_Asator-like_STKc"/>
</dbReference>
<evidence type="ECO:0000256" key="4">
    <source>
        <dbReference type="ARBA" id="ARBA00022741"/>
    </source>
</evidence>
<dbReference type="Proteomes" id="UP001150062">
    <property type="component" value="Unassembled WGS sequence"/>
</dbReference>
<evidence type="ECO:0000313" key="13">
    <source>
        <dbReference type="EMBL" id="KAJ6237448.1"/>
    </source>
</evidence>
<organism evidence="12 14">
    <name type="scientific">Anaeramoeba flamelloides</name>
    <dbReference type="NCBI Taxonomy" id="1746091"/>
    <lineage>
        <taxon>Eukaryota</taxon>
        <taxon>Metamonada</taxon>
        <taxon>Anaeramoebidae</taxon>
        <taxon>Anaeramoeba</taxon>
    </lineage>
</organism>
<dbReference type="GO" id="GO:0005524">
    <property type="term" value="F:ATP binding"/>
    <property type="evidence" value="ECO:0007669"/>
    <property type="project" value="UniProtKB-UniRule"/>
</dbReference>
<evidence type="ECO:0000256" key="3">
    <source>
        <dbReference type="ARBA" id="ARBA00022679"/>
    </source>
</evidence>
<evidence type="ECO:0000256" key="6">
    <source>
        <dbReference type="ARBA" id="ARBA00022840"/>
    </source>
</evidence>
<dbReference type="GO" id="GO:0004674">
    <property type="term" value="F:protein serine/threonine kinase activity"/>
    <property type="evidence" value="ECO:0007669"/>
    <property type="project" value="UniProtKB-KW"/>
</dbReference>
<evidence type="ECO:0000259" key="11">
    <source>
        <dbReference type="PROSITE" id="PS50011"/>
    </source>
</evidence>
<dbReference type="PROSITE" id="PS00107">
    <property type="entry name" value="PROTEIN_KINASE_ATP"/>
    <property type="match status" value="1"/>
</dbReference>
<gene>
    <name evidence="12" type="ORF">M0812_07630</name>
    <name evidence="13" type="ORF">M0813_27009</name>
</gene>
<feature type="domain" description="Protein kinase" evidence="11">
    <location>
        <begin position="11"/>
        <end position="282"/>
    </location>
</feature>
<keyword evidence="2 9" id="KW-0723">Serine/threonine-protein kinase</keyword>
<evidence type="ECO:0000256" key="7">
    <source>
        <dbReference type="ARBA" id="ARBA00061588"/>
    </source>
</evidence>
<dbReference type="EMBL" id="JAOAOG010000239">
    <property type="protein sequence ID" value="KAJ6237448.1"/>
    <property type="molecule type" value="Genomic_DNA"/>
</dbReference>
<proteinExistence type="inferred from homology"/>
<dbReference type="Gene3D" id="1.10.510.10">
    <property type="entry name" value="Transferase(Phosphotransferase) domain 1"/>
    <property type="match status" value="1"/>
</dbReference>
<dbReference type="AlphaFoldDB" id="A0AAV8A5Y7"/>
<dbReference type="Pfam" id="PF00069">
    <property type="entry name" value="Pkinase"/>
    <property type="match status" value="1"/>
</dbReference>
<dbReference type="PROSITE" id="PS00108">
    <property type="entry name" value="PROTEIN_KINASE_ST"/>
    <property type="match status" value="1"/>
</dbReference>
<evidence type="ECO:0000256" key="1">
    <source>
        <dbReference type="ARBA" id="ARBA00012513"/>
    </source>
</evidence>
<dbReference type="InterPro" id="IPR017441">
    <property type="entry name" value="Protein_kinase_ATP_BS"/>
</dbReference>
<keyword evidence="6 8" id="KW-0067">ATP-binding</keyword>
<keyword evidence="3" id="KW-0808">Transferase</keyword>
<dbReference type="InterPro" id="IPR050235">
    <property type="entry name" value="CK1_Ser-Thr_kinase"/>
</dbReference>
<feature type="compositionally biased region" description="Basic and acidic residues" evidence="10">
    <location>
        <begin position="364"/>
        <end position="382"/>
    </location>
</feature>
<name>A0AAV8A5Y7_9EUKA</name>
<comment type="similarity">
    <text evidence="7">Belongs to the protein kinase superfamily. CK1 Ser/Thr protein kinase family.</text>
</comment>
<keyword evidence="5 12" id="KW-0418">Kinase</keyword>
<keyword evidence="4 8" id="KW-0547">Nucleotide-binding</keyword>
<reference evidence="12" key="2">
    <citation type="submission" date="2022-08" db="EMBL/GenBank/DDBJ databases">
        <title>Novel sulphate-reducing endosymbionts in the free-living metamonad Anaeramoeba.</title>
        <authorList>
            <person name="Jerlstrom-Hultqvist J."/>
            <person name="Cepicka I."/>
            <person name="Gallot-Lavallee L."/>
            <person name="Salas-Leiva D."/>
            <person name="Curtis B.A."/>
            <person name="Zahonova K."/>
            <person name="Pipaliya S."/>
            <person name="Dacks J."/>
            <person name="Roger A.J."/>
        </authorList>
    </citation>
    <scope>NUCLEOTIDE SEQUENCE</scope>
    <source>
        <strain evidence="12">Busselton2</strain>
    </source>
</reference>
<dbReference type="InterPro" id="IPR011009">
    <property type="entry name" value="Kinase-like_dom_sf"/>
</dbReference>
<evidence type="ECO:0000256" key="9">
    <source>
        <dbReference type="RuleBase" id="RU000304"/>
    </source>
</evidence>
<evidence type="ECO:0000256" key="5">
    <source>
        <dbReference type="ARBA" id="ARBA00022777"/>
    </source>
</evidence>
<reference evidence="13" key="1">
    <citation type="submission" date="2022-08" db="EMBL/GenBank/DDBJ databases">
        <title>Novel sulfate-reducing endosymbionts in the free-living metamonad Anaeramoeba.</title>
        <authorList>
            <person name="Jerlstrom-Hultqvist J."/>
            <person name="Cepicka I."/>
            <person name="Gallot-Lavallee L."/>
            <person name="Salas-Leiva D."/>
            <person name="Curtis B.A."/>
            <person name="Zahonova K."/>
            <person name="Pipaliya S."/>
            <person name="Dacks J."/>
            <person name="Roger A.J."/>
        </authorList>
    </citation>
    <scope>NUCLEOTIDE SEQUENCE</scope>
    <source>
        <strain evidence="13">Schooner1</strain>
    </source>
</reference>
<dbReference type="InterPro" id="IPR008271">
    <property type="entry name" value="Ser/Thr_kinase_AS"/>
</dbReference>
<comment type="caution">
    <text evidence="12">The sequence shown here is derived from an EMBL/GenBank/DDBJ whole genome shotgun (WGS) entry which is preliminary data.</text>
</comment>
<evidence type="ECO:0000256" key="8">
    <source>
        <dbReference type="PROSITE-ProRule" id="PRU10141"/>
    </source>
</evidence>
<evidence type="ECO:0000313" key="12">
    <source>
        <dbReference type="EMBL" id="KAJ3447400.1"/>
    </source>
</evidence>
<evidence type="ECO:0000256" key="10">
    <source>
        <dbReference type="SAM" id="MobiDB-lite"/>
    </source>
</evidence>
<dbReference type="Proteomes" id="UP001146793">
    <property type="component" value="Unassembled WGS sequence"/>
</dbReference>
<dbReference type="SMART" id="SM00220">
    <property type="entry name" value="S_TKc"/>
    <property type="match status" value="1"/>
</dbReference>
<dbReference type="InterPro" id="IPR000719">
    <property type="entry name" value="Prot_kinase_dom"/>
</dbReference>
<accession>A0AAV8A5Y7</accession>
<protein>
    <recommendedName>
        <fullName evidence="1">non-specific serine/threonine protein kinase</fullName>
        <ecNumber evidence="1">2.7.11.1</ecNumber>
    </recommendedName>
</protein>
<keyword evidence="15" id="KW-1185">Reference proteome</keyword>